<keyword evidence="5" id="KW-1185">Reference proteome</keyword>
<feature type="chain" id="PRO_5036741657" evidence="3">
    <location>
        <begin position="28"/>
        <end position="238"/>
    </location>
</feature>
<proteinExistence type="predicted"/>
<sequence length="238" mass="24799">MRRSFSSAGLALALVLTATAPPPVAHAQMAVIDVKAILQAEQQVTNSLTQIQRLESQLTNQAAMLQKLQTDVTGPIAQIASQATGILQQAQGIGYGAQNVAQQYATLYPSTMPGASLATTQASLASWRQNNALALQQALQMQNAIAQGQPITSAQVASAVSASQGAAGQTSAIQATNQLLATVTAQLTELQNLLITQARAEQTLAAQVQASQATGEADSQRFWATTPPASRVQNPDKL</sequence>
<keyword evidence="3" id="KW-0732">Signal</keyword>
<reference evidence="4" key="1">
    <citation type="submission" date="2021-04" db="EMBL/GenBank/DDBJ databases">
        <title>The complete genome sequence of Caulobacter sp. S6.</title>
        <authorList>
            <person name="Tang Y."/>
            <person name="Ouyang W."/>
            <person name="Liu Q."/>
            <person name="Huang B."/>
            <person name="Guo Z."/>
            <person name="Lei P."/>
        </authorList>
    </citation>
    <scope>NUCLEOTIDE SEQUENCE</scope>
    <source>
        <strain evidence="4">S6</strain>
        <plasmid evidence="4">unnamed</plasmid>
    </source>
</reference>
<evidence type="ECO:0000256" key="2">
    <source>
        <dbReference type="SAM" id="MobiDB-lite"/>
    </source>
</evidence>
<keyword evidence="1" id="KW-0175">Coiled coil</keyword>
<protein>
    <submittedName>
        <fullName evidence="4">Conjugal transfer protein TrbJ</fullName>
    </submittedName>
</protein>
<evidence type="ECO:0000313" key="4">
    <source>
        <dbReference type="EMBL" id="QUD90929.1"/>
    </source>
</evidence>
<keyword evidence="4" id="KW-0614">Plasmid</keyword>
<name>A0A975IXS3_9CAUL</name>
<dbReference type="AlphaFoldDB" id="A0A975IXS3"/>
<dbReference type="EMBL" id="CP073079">
    <property type="protein sequence ID" value="QUD90929.1"/>
    <property type="molecule type" value="Genomic_DNA"/>
</dbReference>
<dbReference type="Proteomes" id="UP000676409">
    <property type="component" value="Plasmid unnamed"/>
</dbReference>
<dbReference type="KEGG" id="caul:KCG34_25565"/>
<dbReference type="RefSeq" id="WP_211940975.1">
    <property type="nucleotide sequence ID" value="NZ_CP073079.1"/>
</dbReference>
<geneLocation type="plasmid" evidence="4 5">
    <name>unnamed</name>
</geneLocation>
<evidence type="ECO:0000256" key="3">
    <source>
        <dbReference type="SAM" id="SignalP"/>
    </source>
</evidence>
<evidence type="ECO:0000256" key="1">
    <source>
        <dbReference type="SAM" id="Coils"/>
    </source>
</evidence>
<organism evidence="4 5">
    <name type="scientific">Phenylobacterium montanum</name>
    <dbReference type="NCBI Taxonomy" id="2823693"/>
    <lineage>
        <taxon>Bacteria</taxon>
        <taxon>Pseudomonadati</taxon>
        <taxon>Pseudomonadota</taxon>
        <taxon>Alphaproteobacteria</taxon>
        <taxon>Caulobacterales</taxon>
        <taxon>Caulobacteraceae</taxon>
        <taxon>Phenylobacterium</taxon>
    </lineage>
</organism>
<accession>A0A975IXS3</accession>
<feature type="coiled-coil region" evidence="1">
    <location>
        <begin position="37"/>
        <end position="71"/>
    </location>
</feature>
<gene>
    <name evidence="4" type="ORF">KCG34_25565</name>
</gene>
<feature type="signal peptide" evidence="3">
    <location>
        <begin position="1"/>
        <end position="27"/>
    </location>
</feature>
<feature type="region of interest" description="Disordered" evidence="2">
    <location>
        <begin position="215"/>
        <end position="238"/>
    </location>
</feature>
<evidence type="ECO:0000313" key="5">
    <source>
        <dbReference type="Proteomes" id="UP000676409"/>
    </source>
</evidence>
<feature type="compositionally biased region" description="Polar residues" evidence="2">
    <location>
        <begin position="227"/>
        <end position="238"/>
    </location>
</feature>